<sequence length="1425" mass="157083">MLKNNKKGNQFLVMMLTFNAIAPNAPFVYADTANPNIQLSLNSLAPEIQAGESAVYQMDFKVSGAMEEVNEQLNTAEKREVVIQLPKDTTFYEMPSDFENVAITSFDKDGNLVKTVPTYDANQHQLIYEFSSLQAGTSSRVFLKLNTKNGITPNNTQMALSAKFAAGKFETNTNANVTINSQTEITASKAFVGIQNKENAVSAMPGENVIWTIKVAVPKKQVGQRNIKGNVTVRDVLPQYLEYKGLVNQEQSDITVKESKSNNATTLDFTIPVNDDNDDDNNLFYKEIQFYTKVPEWLSQNTDYENTVTASVENEDNLTVDVTSNKAMVPVVINGNPVKPTYGNYLYPANRGPKDGKGDYASEQIPNPNPQVDDMAMLAFDTQYHIVPGRKWQIGYSMYTSGNDEVLEITPSNKRYNIDDILRNGYKKLELIQNVDSKFNFEYAFIRNPFERYHINIDEAALKTKVKVTFVATLDDNSTREKILSDIPFWRDYAPDEKYWLLEVGDLGLTEDNHIKTYKIVVEPLEPNGVIDGRVGLNLQSRYTIVPGSTGTGQVETEYHLVLHDGTKVIRKANPALGTSSLIGPRQATIVQKEAYAPIVDVQTQFTHVDGNRVKVGDNKVKLTIKNTTSSTGKIPENIKGYITLPKGVTIKENEAGIFNLINHFGSSTTPQKNGRYSTSFNDNGQQVIEVIWNQKSLNPQKDLEFEIPVAISNSAAVNLQLQARMESGTEQYGTGSNITNEKDYVLVSKKDLQTIKLVKGELDKGYSHLAKTSLGGDINYQITLTNTTGNDITKLGFIDILPSVDDKTVLDNVARGSHFTPTLQGAIIVPEKWADKVEIFYSTETNPSRETVLTKVDYPTGVDEIANASTTDPAWKTKAEVTDWSSIHSFKIELKPGTVMIPGQDITLEFKMKAPEELSEELLDVNTEGKDRAAWNSFAVTINGLLPTEPQRVGVYVEASGSVTAEYYIEGTDTKLPGENGETIKVVKPEGTPAGEAYEDQAPAKLTDADGKTYVLVEAEGKPTLKDGSAATTGTVAKEEQVIKYQYKEVLGDVVVNYVDEEGNVIKTPVTDTPETSTGTDYDTTDNKPKTITKDGKTYELVPEKTKGTEQGKVVEGTTEVTYVYKEVVGSITAEYYIEGTDTKLPGENGETIKVVKPEGTPAGEAYEDQAPAKLTDADGKTYVLVEAEGEPTLKDGSAATTGTVAKEEQVIKYQYKEVLGDVVVHYVDEEGNTIKVDVTDTELSSTGTDYDTTDNKPKTIIKDGKTYELVPEKTKGTEQGKVVEGTTEVTYVYKEVKTPVVPEEKTGKVIVHYVDEDGNVIKTPVTDTPETSTGTDYDTTDNKLTTITKDGKTYELVPEKTKGTEKGTIVEGTTEVTYVYKEVKTLVKSLLPKTGTTKVTIFSEIASLFIGLGIVTIFRRKKQ</sequence>
<keyword evidence="3" id="KW-0812">Transmembrane</keyword>
<dbReference type="EMBL" id="FOGF01000005">
    <property type="protein sequence ID" value="SEQ71311.1"/>
    <property type="molecule type" value="Genomic_DNA"/>
</dbReference>
<feature type="domain" description="MucBP" evidence="5">
    <location>
        <begin position="1055"/>
        <end position="1127"/>
    </location>
</feature>
<evidence type="ECO:0000256" key="3">
    <source>
        <dbReference type="SAM" id="Phobius"/>
    </source>
</evidence>
<keyword evidence="7" id="KW-1185">Reference proteome</keyword>
<name>A0A1H9I9A6_9LACT</name>
<feature type="transmembrane region" description="Helical" evidence="3">
    <location>
        <begin position="1401"/>
        <end position="1420"/>
    </location>
</feature>
<dbReference type="RefSeq" id="WP_089745997.1">
    <property type="nucleotide sequence ID" value="NZ_FOGF01000005.1"/>
</dbReference>
<gene>
    <name evidence="6" type="ORF">SAMN05421767_10511</name>
</gene>
<proteinExistence type="predicted"/>
<feature type="domain" description="MucBP" evidence="5">
    <location>
        <begin position="1310"/>
        <end position="1383"/>
    </location>
</feature>
<dbReference type="InterPro" id="IPR009459">
    <property type="entry name" value="MucBP_dom"/>
</dbReference>
<keyword evidence="3" id="KW-1133">Transmembrane helix</keyword>
<reference evidence="6 7" key="1">
    <citation type="submission" date="2016-10" db="EMBL/GenBank/DDBJ databases">
        <authorList>
            <person name="de Groot N.N."/>
        </authorList>
    </citation>
    <scope>NUCLEOTIDE SEQUENCE [LARGE SCALE GENOMIC DNA]</scope>
    <source>
        <strain evidence="6 7">DSM 15827</strain>
    </source>
</reference>
<evidence type="ECO:0000259" key="5">
    <source>
        <dbReference type="Pfam" id="PF06458"/>
    </source>
</evidence>
<feature type="chain" id="PRO_5039451676" evidence="4">
    <location>
        <begin position="23"/>
        <end position="1425"/>
    </location>
</feature>
<evidence type="ECO:0000256" key="1">
    <source>
        <dbReference type="ARBA" id="ARBA00022737"/>
    </source>
</evidence>
<protein>
    <submittedName>
        <fullName evidence="6">LPXTG-motif cell wall anchor domain-containing protein</fullName>
    </submittedName>
</protein>
<evidence type="ECO:0000313" key="6">
    <source>
        <dbReference type="EMBL" id="SEQ71311.1"/>
    </source>
</evidence>
<feature type="region of interest" description="Disordered" evidence="2">
    <location>
        <begin position="1068"/>
        <end position="1090"/>
    </location>
</feature>
<keyword evidence="3" id="KW-0472">Membrane</keyword>
<dbReference type="Pfam" id="PF06458">
    <property type="entry name" value="MucBP"/>
    <property type="match status" value="3"/>
</dbReference>
<dbReference type="Proteomes" id="UP000198556">
    <property type="component" value="Unassembled WGS sequence"/>
</dbReference>
<feature type="compositionally biased region" description="Polar residues" evidence="2">
    <location>
        <begin position="1071"/>
        <end position="1083"/>
    </location>
</feature>
<organism evidence="6 7">
    <name type="scientific">Granulicatella balaenopterae</name>
    <dbReference type="NCBI Taxonomy" id="137733"/>
    <lineage>
        <taxon>Bacteria</taxon>
        <taxon>Bacillati</taxon>
        <taxon>Bacillota</taxon>
        <taxon>Bacilli</taxon>
        <taxon>Lactobacillales</taxon>
        <taxon>Carnobacteriaceae</taxon>
        <taxon>Granulicatella</taxon>
    </lineage>
</organism>
<evidence type="ECO:0000256" key="2">
    <source>
        <dbReference type="SAM" id="MobiDB-lite"/>
    </source>
</evidence>
<feature type="domain" description="MucBP" evidence="5">
    <location>
        <begin position="1224"/>
        <end position="1296"/>
    </location>
</feature>
<dbReference type="Gene3D" id="3.10.20.320">
    <property type="entry name" value="Putative peptidoglycan bound protein (lpxtg motif)"/>
    <property type="match status" value="3"/>
</dbReference>
<dbReference type="NCBIfam" id="TIGR01167">
    <property type="entry name" value="LPXTG_anchor"/>
    <property type="match status" value="1"/>
</dbReference>
<dbReference type="STRING" id="137733.SAMN05421767_10511"/>
<dbReference type="OrthoDB" id="2222836at2"/>
<keyword evidence="1" id="KW-0677">Repeat</keyword>
<evidence type="ECO:0000313" key="7">
    <source>
        <dbReference type="Proteomes" id="UP000198556"/>
    </source>
</evidence>
<keyword evidence="4" id="KW-0732">Signal</keyword>
<evidence type="ECO:0000256" key="4">
    <source>
        <dbReference type="SAM" id="SignalP"/>
    </source>
</evidence>
<accession>A0A1H9I9A6</accession>
<feature type="signal peptide" evidence="4">
    <location>
        <begin position="1"/>
        <end position="22"/>
    </location>
</feature>